<keyword evidence="2" id="KW-0813">Transport</keyword>
<evidence type="ECO:0000256" key="4">
    <source>
        <dbReference type="ARBA" id="ARBA00023157"/>
    </source>
</evidence>
<comment type="similarity">
    <text evidence="1 7">Belongs to the thioredoxin family.</text>
</comment>
<feature type="domain" description="Thioredoxin" evidence="8">
    <location>
        <begin position="1"/>
        <end position="105"/>
    </location>
</feature>
<evidence type="ECO:0000256" key="2">
    <source>
        <dbReference type="ARBA" id="ARBA00022448"/>
    </source>
</evidence>
<dbReference type="FunFam" id="3.40.30.10:FF:000001">
    <property type="entry name" value="Thioredoxin"/>
    <property type="match status" value="1"/>
</dbReference>
<dbReference type="GO" id="GO:0015035">
    <property type="term" value="F:protein-disulfide reductase activity"/>
    <property type="evidence" value="ECO:0007669"/>
    <property type="project" value="UniProtKB-UniRule"/>
</dbReference>
<dbReference type="GO" id="GO:0045454">
    <property type="term" value="P:cell redox homeostasis"/>
    <property type="evidence" value="ECO:0007669"/>
    <property type="project" value="TreeGrafter"/>
</dbReference>
<evidence type="ECO:0000256" key="5">
    <source>
        <dbReference type="ARBA" id="ARBA00023284"/>
    </source>
</evidence>
<proteinExistence type="inferred from homology"/>
<dbReference type="EMBL" id="LN831790">
    <property type="protein sequence ID" value="CQR61849.1"/>
    <property type="molecule type" value="Genomic_DNA"/>
</dbReference>
<dbReference type="Pfam" id="PF00085">
    <property type="entry name" value="Thioredoxin"/>
    <property type="match status" value="1"/>
</dbReference>
<dbReference type="Proteomes" id="UP000035016">
    <property type="component" value="Chromosome Chromosome"/>
</dbReference>
<dbReference type="PIRSF" id="PIRSF000077">
    <property type="entry name" value="Thioredoxin"/>
    <property type="match status" value="1"/>
</dbReference>
<name>A0A0F7VNW1_STRLW</name>
<dbReference type="KEGG" id="sle:sle_23880"/>
<evidence type="ECO:0000256" key="3">
    <source>
        <dbReference type="ARBA" id="ARBA00022982"/>
    </source>
</evidence>
<dbReference type="CDD" id="cd02947">
    <property type="entry name" value="TRX_family"/>
    <property type="match status" value="1"/>
</dbReference>
<evidence type="ECO:0000259" key="8">
    <source>
        <dbReference type="PROSITE" id="PS51352"/>
    </source>
</evidence>
<dbReference type="GO" id="GO:0005829">
    <property type="term" value="C:cytosol"/>
    <property type="evidence" value="ECO:0007669"/>
    <property type="project" value="TreeGrafter"/>
</dbReference>
<protein>
    <recommendedName>
        <fullName evidence="6 7">Thioredoxin</fullName>
    </recommendedName>
</protein>
<accession>A0A0F7VNW1</accession>
<sequence length="105" mass="11770">MTRHVTDDSFHSEVVKADRGVLVHFWADWSGPSKAMAPILDEVAAEYEGRLHVVRMNVDANPETPRMYHVRHIPTLLLFKNGTVAGRQVGTSMKSQITAFIDSHS</sequence>
<evidence type="ECO:0000313" key="10">
    <source>
        <dbReference type="Proteomes" id="UP000035016"/>
    </source>
</evidence>
<dbReference type="PANTHER" id="PTHR45663:SF11">
    <property type="entry name" value="GEO12009P1"/>
    <property type="match status" value="1"/>
</dbReference>
<gene>
    <name evidence="9" type="primary">sle_23880</name>
</gene>
<evidence type="ECO:0000256" key="7">
    <source>
        <dbReference type="PIRNR" id="PIRNR000077"/>
    </source>
</evidence>
<keyword evidence="3" id="KW-0249">Electron transport</keyword>
<dbReference type="PROSITE" id="PS51352">
    <property type="entry name" value="THIOREDOXIN_2"/>
    <property type="match status" value="1"/>
</dbReference>
<dbReference type="InterPro" id="IPR005746">
    <property type="entry name" value="Thioredoxin"/>
</dbReference>
<dbReference type="AlphaFoldDB" id="A0A0F7VNW1"/>
<dbReference type="NCBIfam" id="TIGR01068">
    <property type="entry name" value="thioredoxin"/>
    <property type="match status" value="1"/>
</dbReference>
<dbReference type="PANTHER" id="PTHR45663">
    <property type="entry name" value="GEO12009P1"/>
    <property type="match status" value="1"/>
</dbReference>
<dbReference type="SUPFAM" id="SSF52833">
    <property type="entry name" value="Thioredoxin-like"/>
    <property type="match status" value="1"/>
</dbReference>
<dbReference type="InterPro" id="IPR013766">
    <property type="entry name" value="Thioredoxin_domain"/>
</dbReference>
<reference evidence="9 10" key="1">
    <citation type="submission" date="2015-02" db="EMBL/GenBank/DDBJ databases">
        <authorList>
            <person name="Gomez-Escribano P.J."/>
        </authorList>
    </citation>
    <scope>NUCLEOTIDE SEQUENCE [LARGE SCALE GENOMIC DNA]</scope>
    <source>
        <strain evidence="10">C34 (DSM 42122 / NRRL B-24963)</strain>
    </source>
</reference>
<evidence type="ECO:0000256" key="6">
    <source>
        <dbReference type="NCBIfam" id="TIGR01068"/>
    </source>
</evidence>
<evidence type="ECO:0000256" key="1">
    <source>
        <dbReference type="ARBA" id="ARBA00008987"/>
    </source>
</evidence>
<dbReference type="PRINTS" id="PR00421">
    <property type="entry name" value="THIOREDOXIN"/>
</dbReference>
<keyword evidence="4" id="KW-1015">Disulfide bond</keyword>
<organism evidence="9 10">
    <name type="scientific">Streptomyces leeuwenhoekii</name>
    <dbReference type="NCBI Taxonomy" id="1437453"/>
    <lineage>
        <taxon>Bacteria</taxon>
        <taxon>Bacillati</taxon>
        <taxon>Actinomycetota</taxon>
        <taxon>Actinomycetes</taxon>
        <taxon>Kitasatosporales</taxon>
        <taxon>Streptomycetaceae</taxon>
        <taxon>Streptomyces</taxon>
    </lineage>
</organism>
<dbReference type="InterPro" id="IPR036249">
    <property type="entry name" value="Thioredoxin-like_sf"/>
</dbReference>
<keyword evidence="5" id="KW-0676">Redox-active center</keyword>
<dbReference type="RefSeq" id="WP_029384658.1">
    <property type="nucleotide sequence ID" value="NZ_AZSD01000239.1"/>
</dbReference>
<evidence type="ECO:0000313" key="9">
    <source>
        <dbReference type="EMBL" id="CQR61849.1"/>
    </source>
</evidence>
<dbReference type="Gene3D" id="3.40.30.10">
    <property type="entry name" value="Glutaredoxin"/>
    <property type="match status" value="1"/>
</dbReference>